<evidence type="ECO:0000259" key="2">
    <source>
        <dbReference type="Pfam" id="PF13250"/>
    </source>
</evidence>
<keyword evidence="1" id="KW-0175">Coiled coil</keyword>
<reference evidence="3" key="1">
    <citation type="submission" date="2022-10" db="EMBL/GenBank/DDBJ databases">
        <title>The complete genomes of actinobacterial strains from the NBC collection.</title>
        <authorList>
            <person name="Joergensen T.S."/>
            <person name="Alvarez Arevalo M."/>
            <person name="Sterndorff E.B."/>
            <person name="Faurdal D."/>
            <person name="Vuksanovic O."/>
            <person name="Mourched A.-S."/>
            <person name="Charusanti P."/>
            <person name="Shaw S."/>
            <person name="Blin K."/>
            <person name="Weber T."/>
        </authorList>
    </citation>
    <scope>NUCLEOTIDE SEQUENCE</scope>
    <source>
        <strain evidence="3">NBC_01482</strain>
    </source>
</reference>
<keyword evidence="4" id="KW-1185">Reference proteome</keyword>
<accession>A0ABZ1YRC7</accession>
<dbReference type="RefSeq" id="WP_329407944.1">
    <property type="nucleotide sequence ID" value="NZ_CP109441.1"/>
</dbReference>
<evidence type="ECO:0000313" key="3">
    <source>
        <dbReference type="EMBL" id="WUV44815.1"/>
    </source>
</evidence>
<feature type="coiled-coil region" evidence="1">
    <location>
        <begin position="12"/>
        <end position="39"/>
    </location>
</feature>
<organism evidence="3 4">
    <name type="scientific">Nocardia vinacea</name>
    <dbReference type="NCBI Taxonomy" id="96468"/>
    <lineage>
        <taxon>Bacteria</taxon>
        <taxon>Bacillati</taxon>
        <taxon>Actinomycetota</taxon>
        <taxon>Actinomycetes</taxon>
        <taxon>Mycobacteriales</taxon>
        <taxon>Nocardiaceae</taxon>
        <taxon>Nocardia</taxon>
    </lineage>
</organism>
<dbReference type="Proteomes" id="UP001432062">
    <property type="component" value="Chromosome"/>
</dbReference>
<feature type="domain" description="SNIPE associated" evidence="2">
    <location>
        <begin position="89"/>
        <end position="207"/>
    </location>
</feature>
<dbReference type="Pfam" id="PF13250">
    <property type="entry name" value="SNIPE"/>
    <property type="match status" value="1"/>
</dbReference>
<gene>
    <name evidence="3" type="ORF">OG563_37645</name>
</gene>
<sequence length="227" mass="25489">MQDTMTGPDDTIRALRTTLVAKERELNDLLDRLRVVEHERDEALLHAARQGASLATASGSVTTGVVETDDRIVLQEVGIYTYQHPLENAEQFRERLAAVRDEIKAAVVGGEAVVASDMFSFNNSLAKGRKMTSDLSKLMLRAYNAEADICVRTIRAGNLATAVSRLDKAAATIAKLGDMMQMHVAEDYHRLRVAELELTADYMMKVQEEKLAQREERERLREERKVE</sequence>
<name>A0ABZ1YRC7_9NOCA</name>
<dbReference type="EMBL" id="CP109441">
    <property type="protein sequence ID" value="WUV44815.1"/>
    <property type="molecule type" value="Genomic_DNA"/>
</dbReference>
<evidence type="ECO:0000313" key="4">
    <source>
        <dbReference type="Proteomes" id="UP001432062"/>
    </source>
</evidence>
<proteinExistence type="predicted"/>
<evidence type="ECO:0000256" key="1">
    <source>
        <dbReference type="SAM" id="Coils"/>
    </source>
</evidence>
<protein>
    <submittedName>
        <fullName evidence="3">DUF4041 domain-containing protein</fullName>
    </submittedName>
</protein>
<dbReference type="InterPro" id="IPR025280">
    <property type="entry name" value="SNIPE"/>
</dbReference>